<dbReference type="AlphaFoldDB" id="A0A9J6EGP2"/>
<accession>A0A9J6EGP2</accession>
<gene>
    <name evidence="2" type="ORF">HPB51_012070</name>
</gene>
<evidence type="ECO:0000313" key="3">
    <source>
        <dbReference type="Proteomes" id="UP000821866"/>
    </source>
</evidence>
<name>A0A9J6EGP2_RHIMP</name>
<organism evidence="2 3">
    <name type="scientific">Rhipicephalus microplus</name>
    <name type="common">Cattle tick</name>
    <name type="synonym">Boophilus microplus</name>
    <dbReference type="NCBI Taxonomy" id="6941"/>
    <lineage>
        <taxon>Eukaryota</taxon>
        <taxon>Metazoa</taxon>
        <taxon>Ecdysozoa</taxon>
        <taxon>Arthropoda</taxon>
        <taxon>Chelicerata</taxon>
        <taxon>Arachnida</taxon>
        <taxon>Acari</taxon>
        <taxon>Parasitiformes</taxon>
        <taxon>Ixodida</taxon>
        <taxon>Ixodoidea</taxon>
        <taxon>Ixodidae</taxon>
        <taxon>Rhipicephalinae</taxon>
        <taxon>Rhipicephalus</taxon>
        <taxon>Boophilus</taxon>
    </lineage>
</organism>
<reference evidence="2" key="2">
    <citation type="submission" date="2021-09" db="EMBL/GenBank/DDBJ databases">
        <authorList>
            <person name="Jia N."/>
            <person name="Wang J."/>
            <person name="Shi W."/>
            <person name="Du L."/>
            <person name="Sun Y."/>
            <person name="Zhan W."/>
            <person name="Jiang J."/>
            <person name="Wang Q."/>
            <person name="Zhang B."/>
            <person name="Ji P."/>
            <person name="Sakyi L.B."/>
            <person name="Cui X."/>
            <person name="Yuan T."/>
            <person name="Jiang B."/>
            <person name="Yang W."/>
            <person name="Lam T.T.-Y."/>
            <person name="Chang Q."/>
            <person name="Ding S."/>
            <person name="Wang X."/>
            <person name="Zhu J."/>
            <person name="Ruan X."/>
            <person name="Zhao L."/>
            <person name="Wei J."/>
            <person name="Que T."/>
            <person name="Du C."/>
            <person name="Cheng J."/>
            <person name="Dai P."/>
            <person name="Han X."/>
            <person name="Huang E."/>
            <person name="Gao Y."/>
            <person name="Liu J."/>
            <person name="Shao H."/>
            <person name="Ye R."/>
            <person name="Li L."/>
            <person name="Wei W."/>
            <person name="Wang X."/>
            <person name="Wang C."/>
            <person name="Huo Q."/>
            <person name="Li W."/>
            <person name="Guo W."/>
            <person name="Chen H."/>
            <person name="Chen S."/>
            <person name="Zhou L."/>
            <person name="Zhou L."/>
            <person name="Ni X."/>
            <person name="Tian J."/>
            <person name="Zhou Y."/>
            <person name="Sheng Y."/>
            <person name="Liu T."/>
            <person name="Pan Y."/>
            <person name="Xia L."/>
            <person name="Li J."/>
            <person name="Zhao F."/>
            <person name="Cao W."/>
        </authorList>
    </citation>
    <scope>NUCLEOTIDE SEQUENCE</scope>
    <source>
        <strain evidence="2">Rmic-2018</strain>
        <tissue evidence="2">Larvae</tissue>
    </source>
</reference>
<comment type="caution">
    <text evidence="2">The sequence shown here is derived from an EMBL/GenBank/DDBJ whole genome shotgun (WGS) entry which is preliminary data.</text>
</comment>
<sequence>MLSKWKASRQVQRHADSSYGHIGGATVSTSVVISDSCDTSSGTANSVNERQNPLEKEQSVSQNAASAGGSLVETEGSAVERSLSLPSCSGHSSKACQGKCRLRSGMGGLWKRLFEEAAETMSGAQTTQRERDVDDGQGVPVCRTCSFRRQLFEPESNKYHWWDPGPPRADGSEYNLAHVFW</sequence>
<feature type="compositionally biased region" description="Polar residues" evidence="1">
    <location>
        <begin position="38"/>
        <end position="51"/>
    </location>
</feature>
<evidence type="ECO:0000256" key="1">
    <source>
        <dbReference type="SAM" id="MobiDB-lite"/>
    </source>
</evidence>
<proteinExistence type="predicted"/>
<feature type="region of interest" description="Disordered" evidence="1">
    <location>
        <begin position="38"/>
        <end position="75"/>
    </location>
</feature>
<protein>
    <submittedName>
        <fullName evidence="2">Uncharacterized protein</fullName>
    </submittedName>
</protein>
<evidence type="ECO:0000313" key="2">
    <source>
        <dbReference type="EMBL" id="KAH8033399.1"/>
    </source>
</evidence>
<dbReference type="EMBL" id="JABSTU010000004">
    <property type="protein sequence ID" value="KAH8033399.1"/>
    <property type="molecule type" value="Genomic_DNA"/>
</dbReference>
<dbReference type="Proteomes" id="UP000821866">
    <property type="component" value="Chromosome 2"/>
</dbReference>
<keyword evidence="3" id="KW-1185">Reference proteome</keyword>
<reference evidence="2" key="1">
    <citation type="journal article" date="2020" name="Cell">
        <title>Large-Scale Comparative Analyses of Tick Genomes Elucidate Their Genetic Diversity and Vector Capacities.</title>
        <authorList>
            <consortium name="Tick Genome and Microbiome Consortium (TIGMIC)"/>
            <person name="Jia N."/>
            <person name="Wang J."/>
            <person name="Shi W."/>
            <person name="Du L."/>
            <person name="Sun Y."/>
            <person name="Zhan W."/>
            <person name="Jiang J.F."/>
            <person name="Wang Q."/>
            <person name="Zhang B."/>
            <person name="Ji P."/>
            <person name="Bell-Sakyi L."/>
            <person name="Cui X.M."/>
            <person name="Yuan T.T."/>
            <person name="Jiang B.G."/>
            <person name="Yang W.F."/>
            <person name="Lam T.T."/>
            <person name="Chang Q.C."/>
            <person name="Ding S.J."/>
            <person name="Wang X.J."/>
            <person name="Zhu J.G."/>
            <person name="Ruan X.D."/>
            <person name="Zhao L."/>
            <person name="Wei J.T."/>
            <person name="Ye R.Z."/>
            <person name="Que T.C."/>
            <person name="Du C.H."/>
            <person name="Zhou Y.H."/>
            <person name="Cheng J.X."/>
            <person name="Dai P.F."/>
            <person name="Guo W.B."/>
            <person name="Han X.H."/>
            <person name="Huang E.J."/>
            <person name="Li L.F."/>
            <person name="Wei W."/>
            <person name="Gao Y.C."/>
            <person name="Liu J.Z."/>
            <person name="Shao H.Z."/>
            <person name="Wang X."/>
            <person name="Wang C.C."/>
            <person name="Yang T.C."/>
            <person name="Huo Q.B."/>
            <person name="Li W."/>
            <person name="Chen H.Y."/>
            <person name="Chen S.E."/>
            <person name="Zhou L.G."/>
            <person name="Ni X.B."/>
            <person name="Tian J.H."/>
            <person name="Sheng Y."/>
            <person name="Liu T."/>
            <person name="Pan Y.S."/>
            <person name="Xia L.Y."/>
            <person name="Li J."/>
            <person name="Zhao F."/>
            <person name="Cao W.C."/>
        </authorList>
    </citation>
    <scope>NUCLEOTIDE SEQUENCE</scope>
    <source>
        <strain evidence="2">Rmic-2018</strain>
    </source>
</reference>